<gene>
    <name evidence="3" type="ORF">CKO45_10125</name>
</gene>
<dbReference type="InterPro" id="IPR046825">
    <property type="entry name" value="PDH_C"/>
</dbReference>
<keyword evidence="1 3" id="KW-0560">Oxidoreductase</keyword>
<evidence type="ECO:0000256" key="1">
    <source>
        <dbReference type="ARBA" id="ARBA00023002"/>
    </source>
</evidence>
<accession>A0ABS1CW33</accession>
<dbReference type="Proteomes" id="UP000697995">
    <property type="component" value="Unassembled WGS sequence"/>
</dbReference>
<dbReference type="GO" id="GO:0008977">
    <property type="term" value="F:prephenate dehydrogenase (NAD+) activity"/>
    <property type="evidence" value="ECO:0007669"/>
    <property type="project" value="UniProtKB-EC"/>
</dbReference>
<dbReference type="PANTHER" id="PTHR21363:SF0">
    <property type="entry name" value="PREPHENATE DEHYDROGENASE [NADP(+)]"/>
    <property type="match status" value="1"/>
</dbReference>
<dbReference type="InterPro" id="IPR050812">
    <property type="entry name" value="Preph/Arog_dehydrog"/>
</dbReference>
<dbReference type="Gene3D" id="3.40.50.720">
    <property type="entry name" value="NAD(P)-binding Rossmann-like Domain"/>
    <property type="match status" value="1"/>
</dbReference>
<dbReference type="InterPro" id="IPR046826">
    <property type="entry name" value="PDH_N"/>
</dbReference>
<dbReference type="PROSITE" id="PS51176">
    <property type="entry name" value="PDH_ADH"/>
    <property type="match status" value="1"/>
</dbReference>
<dbReference type="RefSeq" id="WP_133221984.1">
    <property type="nucleotide sequence ID" value="NZ_NRSG01000058.1"/>
</dbReference>
<evidence type="ECO:0000313" key="3">
    <source>
        <dbReference type="EMBL" id="MBK1658588.1"/>
    </source>
</evidence>
<feature type="domain" description="Prephenate/arogenate dehydrogenase" evidence="2">
    <location>
        <begin position="25"/>
        <end position="313"/>
    </location>
</feature>
<dbReference type="InterPro" id="IPR036291">
    <property type="entry name" value="NAD(P)-bd_dom_sf"/>
</dbReference>
<dbReference type="PANTHER" id="PTHR21363">
    <property type="entry name" value="PREPHENATE DEHYDROGENASE"/>
    <property type="match status" value="1"/>
</dbReference>
<protein>
    <submittedName>
        <fullName evidence="3">Cyclohexadienyl dehydrogenase</fullName>
        <ecNumber evidence="3">1.3.1.12</ecNumber>
    </submittedName>
</protein>
<evidence type="ECO:0000313" key="4">
    <source>
        <dbReference type="Proteomes" id="UP000697995"/>
    </source>
</evidence>
<dbReference type="NCBIfam" id="NF005694">
    <property type="entry name" value="PRK07502.1"/>
    <property type="match status" value="1"/>
</dbReference>
<reference evidence="3 4" key="1">
    <citation type="journal article" date="2020" name="Microorganisms">
        <title>Osmotic Adaptation and Compatible Solute Biosynthesis of Phototrophic Bacteria as Revealed from Genome Analyses.</title>
        <authorList>
            <person name="Imhoff J.F."/>
            <person name="Rahn T."/>
            <person name="Kunzel S."/>
            <person name="Keller A."/>
            <person name="Neulinger S.C."/>
        </authorList>
    </citation>
    <scope>NUCLEOTIDE SEQUENCE [LARGE SCALE GENOMIC DNA]</scope>
    <source>
        <strain evidence="3 4">DSM 15382</strain>
    </source>
</reference>
<keyword evidence="4" id="KW-1185">Reference proteome</keyword>
<dbReference type="Pfam" id="PF02153">
    <property type="entry name" value="PDH_N"/>
    <property type="match status" value="1"/>
</dbReference>
<dbReference type="SUPFAM" id="SSF51735">
    <property type="entry name" value="NAD(P)-binding Rossmann-fold domains"/>
    <property type="match status" value="1"/>
</dbReference>
<dbReference type="InterPro" id="IPR003099">
    <property type="entry name" value="Prephen_DH"/>
</dbReference>
<dbReference type="EMBL" id="NRSG01000058">
    <property type="protein sequence ID" value="MBK1658588.1"/>
    <property type="molecule type" value="Genomic_DNA"/>
</dbReference>
<name>A0ABS1CW33_9PROT</name>
<proteinExistence type="predicted"/>
<dbReference type="SUPFAM" id="SSF48179">
    <property type="entry name" value="6-phosphogluconate dehydrogenase C-terminal domain-like"/>
    <property type="match status" value="1"/>
</dbReference>
<dbReference type="EC" id="1.3.1.12" evidence="3"/>
<dbReference type="InterPro" id="IPR008927">
    <property type="entry name" value="6-PGluconate_DH-like_C_sf"/>
</dbReference>
<organism evidence="3 4">
    <name type="scientific">Paracraurococcus ruber</name>
    <dbReference type="NCBI Taxonomy" id="77675"/>
    <lineage>
        <taxon>Bacteria</taxon>
        <taxon>Pseudomonadati</taxon>
        <taxon>Pseudomonadota</taxon>
        <taxon>Alphaproteobacteria</taxon>
        <taxon>Acetobacterales</taxon>
        <taxon>Roseomonadaceae</taxon>
        <taxon>Paracraurococcus</taxon>
    </lineage>
</organism>
<sequence length="313" mass="33771">MTDALLGRAETQPPAAHADGAPLFERLCLIGVGLVGGSIARAAREKGGIARTIVAHTRRPETLARVRELGFADVVEGDPARAVEGCDGVILCVPVGAYAGVMRAIAPHLAPGCILTDAGSTKGSVIRDLAPLLPPGVHLVPAHPMAGTEHSGPDAGFAQLFEGRYCILTPVPGSDPDAVEKVAELWRRCGSMVERMDAETHDKVVAIVSHLPHLIAFTICGTADDLAEETREAVLRFAASGFRDFTRIAASDVDMWRDIFLNNRDALLEMLARFTEDSHALARAVRWGQAEFIEDRIRRGRRIRRGLIERKQA</sequence>
<comment type="caution">
    <text evidence="3">The sequence shown here is derived from an EMBL/GenBank/DDBJ whole genome shotgun (WGS) entry which is preliminary data.</text>
</comment>
<dbReference type="Gene3D" id="1.10.3660.10">
    <property type="entry name" value="6-phosphogluconate dehydrogenase C-terminal like domain"/>
    <property type="match status" value="1"/>
</dbReference>
<evidence type="ECO:0000259" key="2">
    <source>
        <dbReference type="PROSITE" id="PS51176"/>
    </source>
</evidence>
<dbReference type="Pfam" id="PF20463">
    <property type="entry name" value="PDH_C"/>
    <property type="match status" value="1"/>
</dbReference>